<comment type="caution">
    <text evidence="1">The sequence shown here is derived from an EMBL/GenBank/DDBJ whole genome shotgun (WGS) entry which is preliminary data.</text>
</comment>
<sequence length="124" mass="13904">MELAGNLKKTGKEGAFQVIRPYGEEQIEIHAARMGGRRNLREVTITTDDDYQFVYLIKKPGRSVIQAVAEYEVKKDSTAQQKVMLGCVLEGDRDAYEHDGAVYSQLLTRIGDLLTTAKAEIKKL</sequence>
<dbReference type="HOGENOM" id="CLU_2156732_0_0_10"/>
<proteinExistence type="predicted"/>
<dbReference type="AlphaFoldDB" id="C2G3K2"/>
<name>C2G3K2_SPHSI</name>
<evidence type="ECO:0000313" key="1">
    <source>
        <dbReference type="EMBL" id="EEI90207.1"/>
    </source>
</evidence>
<gene>
    <name evidence="1" type="ORF">HMPREF0765_4158</name>
</gene>
<reference evidence="1 2" key="1">
    <citation type="submission" date="2009-01" db="EMBL/GenBank/DDBJ databases">
        <authorList>
            <person name="Qin X."/>
            <person name="Bachman B."/>
            <person name="Battles P."/>
            <person name="Bell A."/>
            <person name="Bess C."/>
            <person name="Bickham C."/>
            <person name="Chaboub L."/>
            <person name="Chen D."/>
            <person name="Coyle M."/>
            <person name="Deiros D.R."/>
            <person name="Dinh H."/>
            <person name="Forbes L."/>
            <person name="Fowler G."/>
            <person name="Francisco L."/>
            <person name="Fu Q."/>
            <person name="Gubbala S."/>
            <person name="Hale W."/>
            <person name="Han Y."/>
            <person name="Hemphill L."/>
            <person name="Highlander S.K."/>
            <person name="Hirani K."/>
            <person name="Hogues M."/>
            <person name="Jackson L."/>
            <person name="Jakkamsetti A."/>
            <person name="Javaid M."/>
            <person name="Jiang H."/>
            <person name="Korchina V."/>
            <person name="Kovar C."/>
            <person name="Lara F."/>
            <person name="Lee S."/>
            <person name="Mata R."/>
            <person name="Mathew T."/>
            <person name="Moen C."/>
            <person name="Morales K."/>
            <person name="Munidasa M."/>
            <person name="Nazareth L."/>
            <person name="Ngo R."/>
            <person name="Nguyen L."/>
            <person name="Okwuonu G."/>
            <person name="Ongeri F."/>
            <person name="Patil S."/>
            <person name="Petrosino J."/>
            <person name="Pham C."/>
            <person name="Pham P."/>
            <person name="Pu L.-L."/>
            <person name="Puazo M."/>
            <person name="Raj R."/>
            <person name="Reid J."/>
            <person name="Rouhana J."/>
            <person name="Saada N."/>
            <person name="Shang Y."/>
            <person name="Simmons D."/>
            <person name="Thornton R."/>
            <person name="Warren J."/>
            <person name="Weissenberger G."/>
            <person name="Zhang J."/>
            <person name="Zhang L."/>
            <person name="Zhou C."/>
            <person name="Zhu D."/>
            <person name="Muzny D."/>
            <person name="Worley K."/>
            <person name="Gibbs R."/>
        </authorList>
    </citation>
    <scope>NUCLEOTIDE SEQUENCE [LARGE SCALE GENOMIC DNA]</scope>
    <source>
        <strain evidence="1 2">ATCC 33300</strain>
    </source>
</reference>
<organism evidence="1 2">
    <name type="scientific">Sphingobacterium spiritivorum ATCC 33300</name>
    <dbReference type="NCBI Taxonomy" id="525372"/>
    <lineage>
        <taxon>Bacteria</taxon>
        <taxon>Pseudomonadati</taxon>
        <taxon>Bacteroidota</taxon>
        <taxon>Sphingobacteriia</taxon>
        <taxon>Sphingobacteriales</taxon>
        <taxon>Sphingobacteriaceae</taxon>
        <taxon>Sphingobacterium</taxon>
    </lineage>
</organism>
<evidence type="ECO:0000313" key="2">
    <source>
        <dbReference type="Proteomes" id="UP000006241"/>
    </source>
</evidence>
<dbReference type="Proteomes" id="UP000006241">
    <property type="component" value="Unassembled WGS sequence"/>
</dbReference>
<dbReference type="EMBL" id="ACHB01000092">
    <property type="protein sequence ID" value="EEI90207.1"/>
    <property type="molecule type" value="Genomic_DNA"/>
</dbReference>
<accession>C2G3K2</accession>
<dbReference type="Gene3D" id="3.30.2220.10">
    <property type="entry name" value="rbstp2171"/>
    <property type="match status" value="1"/>
</dbReference>
<protein>
    <submittedName>
        <fullName evidence="1">Uncharacterized protein</fullName>
    </submittedName>
</protein>